<dbReference type="Gene3D" id="3.40.50.12780">
    <property type="entry name" value="N-terminal domain of ligase-like"/>
    <property type="match status" value="2"/>
</dbReference>
<feature type="domain" description="AMP-dependent synthetase/ligase" evidence="1">
    <location>
        <begin position="65"/>
        <end position="481"/>
    </location>
</feature>
<dbReference type="EMBL" id="JNAX01000015">
    <property type="protein sequence ID" value="KGG19220.1"/>
    <property type="molecule type" value="Genomic_DNA"/>
</dbReference>
<dbReference type="RefSeq" id="WP_036907821.1">
    <property type="nucleotide sequence ID" value="NZ_CP138967.1"/>
</dbReference>
<name>A0A0A2C2T8_PROMR</name>
<proteinExistence type="predicted"/>
<dbReference type="SUPFAM" id="SSF56801">
    <property type="entry name" value="Acetyl-CoA synthetase-like"/>
    <property type="match status" value="1"/>
</dbReference>
<comment type="caution">
    <text evidence="2">The sequence shown here is derived from an EMBL/GenBank/DDBJ whole genome shotgun (WGS) entry which is preliminary data.</text>
</comment>
<organism evidence="2 3">
    <name type="scientific">Prochlorococcus marinus str. PAC1</name>
    <dbReference type="NCBI Taxonomy" id="59924"/>
    <lineage>
        <taxon>Bacteria</taxon>
        <taxon>Bacillati</taxon>
        <taxon>Cyanobacteriota</taxon>
        <taxon>Cyanophyceae</taxon>
        <taxon>Synechococcales</taxon>
        <taxon>Prochlorococcaceae</taxon>
        <taxon>Prochlorococcus</taxon>
    </lineage>
</organism>
<dbReference type="GO" id="GO:0004467">
    <property type="term" value="F:long-chain fatty acid-CoA ligase activity"/>
    <property type="evidence" value="ECO:0007669"/>
    <property type="project" value="UniProtKB-EC"/>
</dbReference>
<keyword evidence="2" id="KW-0436">Ligase</keyword>
<dbReference type="Pfam" id="PF00501">
    <property type="entry name" value="AMP-binding"/>
    <property type="match status" value="1"/>
</dbReference>
<evidence type="ECO:0000313" key="2">
    <source>
        <dbReference type="EMBL" id="KGG19220.1"/>
    </source>
</evidence>
<evidence type="ECO:0000259" key="1">
    <source>
        <dbReference type="Pfam" id="PF00501"/>
    </source>
</evidence>
<dbReference type="PROSITE" id="PS00455">
    <property type="entry name" value="AMP_BINDING"/>
    <property type="match status" value="1"/>
</dbReference>
<dbReference type="EC" id="6.2.1.3" evidence="2"/>
<dbReference type="InterPro" id="IPR052987">
    <property type="entry name" value="Chloroplast_AMP-bd_Enzymes"/>
</dbReference>
<gene>
    <name evidence="2" type="ORF">EV03_1598</name>
</gene>
<reference evidence="3" key="1">
    <citation type="journal article" date="2014" name="Sci. Data">
        <title>Genomes of diverse isolates of the marine cyanobacterium Prochlorococcus.</title>
        <authorList>
            <person name="Biller S."/>
            <person name="Berube P."/>
            <person name="Thompson J."/>
            <person name="Kelly L."/>
            <person name="Roggensack S."/>
            <person name="Awad L."/>
            <person name="Roache-Johnson K."/>
            <person name="Ding H."/>
            <person name="Giovannoni S.J."/>
            <person name="Moore L.R."/>
            <person name="Chisholm S.W."/>
        </authorList>
    </citation>
    <scope>NUCLEOTIDE SEQUENCE [LARGE SCALE GENOMIC DNA]</scope>
    <source>
        <strain evidence="3">PAC1</strain>
    </source>
</reference>
<dbReference type="InterPro" id="IPR042099">
    <property type="entry name" value="ANL_N_sf"/>
</dbReference>
<dbReference type="PANTHER" id="PTHR43813:SF1">
    <property type="entry name" value="ACYL-ACTIVATING ENZYME 16, CHLOROPLASTIC-RELATED"/>
    <property type="match status" value="1"/>
</dbReference>
<dbReference type="AlphaFoldDB" id="A0A0A2C2T8"/>
<protein>
    <submittedName>
        <fullName evidence="2">Long-chain-fatty-acid--CoA ligase</fullName>
        <ecNumber evidence="2">6.2.1.3</ecNumber>
    </submittedName>
</protein>
<dbReference type="PANTHER" id="PTHR43813">
    <property type="entry name" value="ACYL-ACTIVATING ENZYME 16, CHLOROPLASTIC-RELATED"/>
    <property type="match status" value="1"/>
</dbReference>
<dbReference type="InterPro" id="IPR000873">
    <property type="entry name" value="AMP-dep_synth/lig_dom"/>
</dbReference>
<accession>A0A0A2C2T8</accession>
<evidence type="ECO:0000313" key="3">
    <source>
        <dbReference type="Proteomes" id="UP000030392"/>
    </source>
</evidence>
<dbReference type="InterPro" id="IPR020845">
    <property type="entry name" value="AMP-binding_CS"/>
</dbReference>
<sequence>MTKTNSQKNIFSPDDALAFWIPNRKEEQAINRRSHLNKITQVDEIWELLKVQLGEVLAVDSPHTFHPESFTYEELAENISMAASAFSQVGVEPDEVVALFAENSPRWLIADQGLMRIGATDSVRGATAPPSELRYILEDSKAVGLIVQNSDVWERLSLNDDQINSLKFVLQLEGKACEGVFEWETFLKKGLNIENVSKQEKIIDRQPKRIATILYTSGTTGKPKGVPLTHSNLLHQIRSLACVANPSPAAPVLSVLPIWHSYERSAEYYFFSCGCTQTYTSIRHLKEDLPRVKPIVMATVPRLWESIKLGFEDAVDKMPRLRKTLIKSAISNSKAYKLARRKLYFLTIESVSSFEQLISCIEILLRYPIHRISSIYLWPKILAKICGGKLRFPISGGGAIAPHIDSFFEALGVELLVGYGLTETSPVLTCRRPWRNIRGGAGQPLPETEIKIVDPETFQIKKLRQKGLVLARGPQIMSGYLGKRSESKKVLDATGWFNTGDLGMLLSDGSLILTGRAKDTIVLSSGENIEPGPLEECLIASPLIEQALLLGQDQKYLAALIVPRIDHVKEWLAERGVNSKVVLGISPENYELRQSLKLEMNQALVNRLGSRREERLFSIALVEPFTIENGLLTQTLKQKREKIIQRDLKLINEIYGL</sequence>
<dbReference type="Pfam" id="PF23562">
    <property type="entry name" value="AMP-binding_C_3"/>
    <property type="match status" value="1"/>
</dbReference>
<dbReference type="Proteomes" id="UP000030392">
    <property type="component" value="Unassembled WGS sequence"/>
</dbReference>